<dbReference type="InterPro" id="IPR047641">
    <property type="entry name" value="ABC_transpr_MalK/UgpC-like"/>
</dbReference>
<dbReference type="Proteomes" id="UP001501237">
    <property type="component" value="Unassembled WGS sequence"/>
</dbReference>
<evidence type="ECO:0000313" key="7">
    <source>
        <dbReference type="Proteomes" id="UP001501237"/>
    </source>
</evidence>
<evidence type="ECO:0000256" key="1">
    <source>
        <dbReference type="ARBA" id="ARBA00022448"/>
    </source>
</evidence>
<dbReference type="PROSITE" id="PS00211">
    <property type="entry name" value="ABC_TRANSPORTER_1"/>
    <property type="match status" value="1"/>
</dbReference>
<reference evidence="7" key="1">
    <citation type="journal article" date="2019" name="Int. J. Syst. Evol. Microbiol.">
        <title>The Global Catalogue of Microorganisms (GCM) 10K type strain sequencing project: providing services to taxonomists for standard genome sequencing and annotation.</title>
        <authorList>
            <consortium name="The Broad Institute Genomics Platform"/>
            <consortium name="The Broad Institute Genome Sequencing Center for Infectious Disease"/>
            <person name="Wu L."/>
            <person name="Ma J."/>
        </authorList>
    </citation>
    <scope>NUCLEOTIDE SEQUENCE [LARGE SCALE GENOMIC DNA]</scope>
    <source>
        <strain evidence="7">JCM 9377</strain>
    </source>
</reference>
<dbReference type="Gene3D" id="2.40.50.100">
    <property type="match status" value="1"/>
</dbReference>
<gene>
    <name evidence="6" type="ORF">GCM10010468_08270</name>
</gene>
<dbReference type="InterPro" id="IPR017871">
    <property type="entry name" value="ABC_transporter-like_CS"/>
</dbReference>
<dbReference type="Gene3D" id="3.40.50.300">
    <property type="entry name" value="P-loop containing nucleotide triphosphate hydrolases"/>
    <property type="match status" value="1"/>
</dbReference>
<dbReference type="PANTHER" id="PTHR43875:SF1">
    <property type="entry name" value="OSMOPROTECTIVE COMPOUNDS UPTAKE ATP-BINDING PROTEIN GGTA"/>
    <property type="match status" value="1"/>
</dbReference>
<keyword evidence="7" id="KW-1185">Reference proteome</keyword>
<evidence type="ECO:0000259" key="5">
    <source>
        <dbReference type="PROSITE" id="PS50893"/>
    </source>
</evidence>
<dbReference type="RefSeq" id="WP_344822287.1">
    <property type="nucleotide sequence ID" value="NZ_BAAAUV010000002.1"/>
</dbReference>
<evidence type="ECO:0000256" key="2">
    <source>
        <dbReference type="ARBA" id="ARBA00022741"/>
    </source>
</evidence>
<dbReference type="InterPro" id="IPR008995">
    <property type="entry name" value="Mo/tungstate-bd_C_term_dom"/>
</dbReference>
<dbReference type="PROSITE" id="PS50893">
    <property type="entry name" value="ABC_TRANSPORTER_2"/>
    <property type="match status" value="1"/>
</dbReference>
<dbReference type="InterPro" id="IPR027417">
    <property type="entry name" value="P-loop_NTPase"/>
</dbReference>
<evidence type="ECO:0000256" key="4">
    <source>
        <dbReference type="SAM" id="MobiDB-lite"/>
    </source>
</evidence>
<evidence type="ECO:0000256" key="3">
    <source>
        <dbReference type="ARBA" id="ARBA00022840"/>
    </source>
</evidence>
<keyword evidence="1" id="KW-0813">Transport</keyword>
<evidence type="ECO:0000313" key="6">
    <source>
        <dbReference type="EMBL" id="GAA3197229.1"/>
    </source>
</evidence>
<dbReference type="SUPFAM" id="SSF50331">
    <property type="entry name" value="MOP-like"/>
    <property type="match status" value="1"/>
</dbReference>
<feature type="region of interest" description="Disordered" evidence="4">
    <location>
        <begin position="332"/>
        <end position="352"/>
    </location>
</feature>
<dbReference type="EMBL" id="BAAAUV010000002">
    <property type="protein sequence ID" value="GAA3197229.1"/>
    <property type="molecule type" value="Genomic_DNA"/>
</dbReference>
<dbReference type="SMART" id="SM00382">
    <property type="entry name" value="AAA"/>
    <property type="match status" value="1"/>
</dbReference>
<keyword evidence="2" id="KW-0547">Nucleotide-binding</keyword>
<dbReference type="PANTHER" id="PTHR43875">
    <property type="entry name" value="MALTODEXTRIN IMPORT ATP-BINDING PROTEIN MSMX"/>
    <property type="match status" value="1"/>
</dbReference>
<dbReference type="InterPro" id="IPR003439">
    <property type="entry name" value="ABC_transporter-like_ATP-bd"/>
</dbReference>
<comment type="caution">
    <text evidence="6">The sequence shown here is derived from an EMBL/GenBank/DDBJ whole genome shotgun (WGS) entry which is preliminary data.</text>
</comment>
<dbReference type="SUPFAM" id="SSF52540">
    <property type="entry name" value="P-loop containing nucleoside triphosphate hydrolases"/>
    <property type="match status" value="1"/>
</dbReference>
<organism evidence="6 7">
    <name type="scientific">Actinocorallia longicatena</name>
    <dbReference type="NCBI Taxonomy" id="111803"/>
    <lineage>
        <taxon>Bacteria</taxon>
        <taxon>Bacillati</taxon>
        <taxon>Actinomycetota</taxon>
        <taxon>Actinomycetes</taxon>
        <taxon>Streptosporangiales</taxon>
        <taxon>Thermomonosporaceae</taxon>
        <taxon>Actinocorallia</taxon>
    </lineage>
</organism>
<keyword evidence="3" id="KW-0067">ATP-binding</keyword>
<protein>
    <recommendedName>
        <fullName evidence="5">ABC transporter domain-containing protein</fullName>
    </recommendedName>
</protein>
<sequence length="410" mass="45119">MASVALDAVSKIYPNGYLAVEHLDLQVADGEFLVLLGPSGCGKSTVLRMIAGLEEVTRGTVFLNGRPANDLMPSQRDIAMVFQNGALYPHFSVRENLAFPLQIAKDDHEAIRGKVVELSRALGIDQTLDRKPATLSGGQRQRVAMGRAIIRQPSVFLMDEPLSSLDTALRTELRLEIGSMTRELGITTLYVTHDQVEALTLADRIAVLRDGVLEDLGTPGQIYDDPATAFTAGFLGTTQLNLVVAQVQRCADGVLLDLGNQRLLVPWADPRARPLLGHFQQQVMVGIRVDDLVPTDDPRPGMFLDGRVVTLEYQGSSWTALVDAGITTAEFVPRPRPRPRRRSGGFFRRPTLEDAAPAQEHVGIHRRSHLMARMPSGMKWQRSTPVRLAVDPSRLLFFGADGRRVDPVIR</sequence>
<proteinExistence type="predicted"/>
<dbReference type="Pfam" id="PF00005">
    <property type="entry name" value="ABC_tran"/>
    <property type="match status" value="1"/>
</dbReference>
<accession>A0ABP6Q1V2</accession>
<feature type="domain" description="ABC transporter" evidence="5">
    <location>
        <begin position="4"/>
        <end position="235"/>
    </location>
</feature>
<dbReference type="InterPro" id="IPR003593">
    <property type="entry name" value="AAA+_ATPase"/>
</dbReference>
<name>A0ABP6Q1V2_9ACTN</name>